<keyword evidence="2" id="KW-1185">Reference proteome</keyword>
<reference evidence="1 2" key="1">
    <citation type="journal article" date="2020" name="ISME J.">
        <title>Comparative genomics reveals insights into cyanobacterial evolution and habitat adaptation.</title>
        <authorList>
            <person name="Chen M.Y."/>
            <person name="Teng W.K."/>
            <person name="Zhao L."/>
            <person name="Hu C.X."/>
            <person name="Zhou Y.K."/>
            <person name="Han B.P."/>
            <person name="Song L.R."/>
            <person name="Shu W.S."/>
        </authorList>
    </citation>
    <scope>NUCLEOTIDE SEQUENCE [LARGE SCALE GENOMIC DNA]</scope>
    <source>
        <strain evidence="1 2">FACHB-119</strain>
    </source>
</reference>
<dbReference type="NCBIfam" id="TIGR04256">
    <property type="entry name" value="GxxExxY"/>
    <property type="match status" value="1"/>
</dbReference>
<dbReference type="Pfam" id="PF13366">
    <property type="entry name" value="PDDEXK_3"/>
    <property type="match status" value="1"/>
</dbReference>
<dbReference type="InterPro" id="IPR026350">
    <property type="entry name" value="GxxExxY"/>
</dbReference>
<name>A0ABR8D979_9NOST</name>
<organism evidence="1 2">
    <name type="scientific">Anabaena azotica FACHB-119</name>
    <dbReference type="NCBI Taxonomy" id="947527"/>
    <lineage>
        <taxon>Bacteria</taxon>
        <taxon>Bacillati</taxon>
        <taxon>Cyanobacteriota</taxon>
        <taxon>Cyanophyceae</taxon>
        <taxon>Nostocales</taxon>
        <taxon>Nostocaceae</taxon>
        <taxon>Anabaena</taxon>
        <taxon>Anabaena azotica</taxon>
    </lineage>
</organism>
<sequence>MTENEIAKEIVDAAYKIHTTLGPGLFESVYEAVLAYELERRGLQVARQQAIPVVYEAVHLEEGFRADLIVENKVIVELKSVETVHPVHKKQLLTYLRLANKRLGLLINFGSLLIKDGISRVANNL</sequence>
<protein>
    <submittedName>
        <fullName evidence="1">GxxExxY protein</fullName>
    </submittedName>
</protein>
<comment type="caution">
    <text evidence="1">The sequence shown here is derived from an EMBL/GenBank/DDBJ whole genome shotgun (WGS) entry which is preliminary data.</text>
</comment>
<evidence type="ECO:0000313" key="1">
    <source>
        <dbReference type="EMBL" id="MBD2503755.1"/>
    </source>
</evidence>
<accession>A0ABR8D979</accession>
<dbReference type="RefSeq" id="WP_190476818.1">
    <property type="nucleotide sequence ID" value="NZ_JACJSG010000040.1"/>
</dbReference>
<gene>
    <name evidence="1" type="ORF">H6G83_24630</name>
</gene>
<proteinExistence type="predicted"/>
<evidence type="ECO:0000313" key="2">
    <source>
        <dbReference type="Proteomes" id="UP000661112"/>
    </source>
</evidence>
<dbReference type="Proteomes" id="UP000661112">
    <property type="component" value="Unassembled WGS sequence"/>
</dbReference>
<dbReference type="EMBL" id="JACJSG010000040">
    <property type="protein sequence ID" value="MBD2503755.1"/>
    <property type="molecule type" value="Genomic_DNA"/>
</dbReference>